<dbReference type="InterPro" id="IPR002048">
    <property type="entry name" value="EF_hand_dom"/>
</dbReference>
<proteinExistence type="predicted"/>
<feature type="non-terminal residue" evidence="5">
    <location>
        <position position="1"/>
    </location>
</feature>
<dbReference type="GO" id="GO:0016460">
    <property type="term" value="C:myosin II complex"/>
    <property type="evidence" value="ECO:0007669"/>
    <property type="project" value="TreeGrafter"/>
</dbReference>
<feature type="domain" description="EF-hand" evidence="4">
    <location>
        <begin position="2"/>
        <end position="37"/>
    </location>
</feature>
<dbReference type="Proteomes" id="UP001162640">
    <property type="component" value="Unassembled WGS sequence"/>
</dbReference>
<dbReference type="FunFam" id="1.10.238.10:FF:000003">
    <property type="entry name" value="Calmodulin A"/>
    <property type="match status" value="1"/>
</dbReference>
<evidence type="ECO:0000313" key="5">
    <source>
        <dbReference type="EMBL" id="GMH68284.1"/>
    </source>
</evidence>
<dbReference type="EMBL" id="BLQM01000138">
    <property type="protein sequence ID" value="GMH68284.1"/>
    <property type="molecule type" value="Genomic_DNA"/>
</dbReference>
<evidence type="ECO:0000259" key="4">
    <source>
        <dbReference type="PROSITE" id="PS50222"/>
    </source>
</evidence>
<name>A0A9W7E4V7_9STRA</name>
<dbReference type="PANTHER" id="PTHR23048:SF0">
    <property type="entry name" value="CALMODULIN LIKE 3"/>
    <property type="match status" value="1"/>
</dbReference>
<dbReference type="SUPFAM" id="SSF47473">
    <property type="entry name" value="EF-hand"/>
    <property type="match status" value="1"/>
</dbReference>
<keyword evidence="2" id="KW-0677">Repeat</keyword>
<keyword evidence="3" id="KW-0106">Calcium</keyword>
<dbReference type="Gene3D" id="1.10.238.10">
    <property type="entry name" value="EF-hand"/>
    <property type="match status" value="1"/>
</dbReference>
<comment type="caution">
    <text evidence="5">The sequence shown here is derived from an EMBL/GenBank/DDBJ whole genome shotgun (WGS) entry which is preliminary data.</text>
</comment>
<gene>
    <name evidence="5" type="ORF">TL16_g04892</name>
</gene>
<feature type="domain" description="EF-hand" evidence="4">
    <location>
        <begin position="38"/>
        <end position="67"/>
    </location>
</feature>
<sequence length="67" mass="7647">KFTDEEIWDAFQAFDLDKNNFVGAAEIRHVLINIGETVTDEEVDEMIRMVDTDGDGQVGFEEFFGMV</sequence>
<evidence type="ECO:0000256" key="3">
    <source>
        <dbReference type="ARBA" id="ARBA00022837"/>
    </source>
</evidence>
<dbReference type="PROSITE" id="PS50222">
    <property type="entry name" value="EF_HAND_2"/>
    <property type="match status" value="2"/>
</dbReference>
<dbReference type="InterPro" id="IPR018247">
    <property type="entry name" value="EF_Hand_1_Ca_BS"/>
</dbReference>
<evidence type="ECO:0000313" key="6">
    <source>
        <dbReference type="Proteomes" id="UP001162640"/>
    </source>
</evidence>
<dbReference type="SMART" id="SM00054">
    <property type="entry name" value="EFh"/>
    <property type="match status" value="2"/>
</dbReference>
<dbReference type="PROSITE" id="PS00018">
    <property type="entry name" value="EF_HAND_1"/>
    <property type="match status" value="2"/>
</dbReference>
<dbReference type="InterPro" id="IPR050230">
    <property type="entry name" value="CALM/Myosin/TropC-like"/>
</dbReference>
<reference evidence="6" key="1">
    <citation type="journal article" date="2023" name="Commun. Biol.">
        <title>Genome analysis of Parmales, the sister group of diatoms, reveals the evolutionary specialization of diatoms from phago-mixotrophs to photoautotrophs.</title>
        <authorList>
            <person name="Ban H."/>
            <person name="Sato S."/>
            <person name="Yoshikawa S."/>
            <person name="Yamada K."/>
            <person name="Nakamura Y."/>
            <person name="Ichinomiya M."/>
            <person name="Sato N."/>
            <person name="Blanc-Mathieu R."/>
            <person name="Endo H."/>
            <person name="Kuwata A."/>
            <person name="Ogata H."/>
        </authorList>
    </citation>
    <scope>NUCLEOTIDE SEQUENCE [LARGE SCALE GENOMIC DNA]</scope>
</reference>
<evidence type="ECO:0000256" key="2">
    <source>
        <dbReference type="ARBA" id="ARBA00022737"/>
    </source>
</evidence>
<protein>
    <recommendedName>
        <fullName evidence="1">Calmodulin</fullName>
    </recommendedName>
</protein>
<organism evidence="5 6">
    <name type="scientific">Triparma laevis f. inornata</name>
    <dbReference type="NCBI Taxonomy" id="1714386"/>
    <lineage>
        <taxon>Eukaryota</taxon>
        <taxon>Sar</taxon>
        <taxon>Stramenopiles</taxon>
        <taxon>Ochrophyta</taxon>
        <taxon>Bolidophyceae</taxon>
        <taxon>Parmales</taxon>
        <taxon>Triparmaceae</taxon>
        <taxon>Triparma</taxon>
    </lineage>
</organism>
<accession>A0A9W7E4V7</accession>
<dbReference type="GO" id="GO:0005509">
    <property type="term" value="F:calcium ion binding"/>
    <property type="evidence" value="ECO:0007669"/>
    <property type="project" value="InterPro"/>
</dbReference>
<evidence type="ECO:0000256" key="1">
    <source>
        <dbReference type="ARBA" id="ARBA00020786"/>
    </source>
</evidence>
<dbReference type="InterPro" id="IPR011992">
    <property type="entry name" value="EF-hand-dom_pair"/>
</dbReference>
<dbReference type="AlphaFoldDB" id="A0A9W7E4V7"/>
<dbReference type="Pfam" id="PF13499">
    <property type="entry name" value="EF-hand_7"/>
    <property type="match status" value="1"/>
</dbReference>
<dbReference type="PANTHER" id="PTHR23048">
    <property type="entry name" value="MYOSIN LIGHT CHAIN 1, 3"/>
    <property type="match status" value="1"/>
</dbReference>
<feature type="non-terminal residue" evidence="5">
    <location>
        <position position="67"/>
    </location>
</feature>
<dbReference type="CDD" id="cd00051">
    <property type="entry name" value="EFh"/>
    <property type="match status" value="1"/>
</dbReference>